<gene>
    <name evidence="3" type="ORF">C8Q69DRAFT_465359</name>
</gene>
<dbReference type="PANTHER" id="PTHR38117:SF2">
    <property type="entry name" value="NACHT AND WD40 DOMAIN PROTEIN"/>
    <property type="match status" value="1"/>
</dbReference>
<reference evidence="3 4" key="1">
    <citation type="journal article" date="2018" name="Front. Microbiol.">
        <title>Genomic and genetic insights into a cosmopolitan fungus, Paecilomyces variotii (Eurotiales).</title>
        <authorList>
            <person name="Urquhart A.S."/>
            <person name="Mondo S.J."/>
            <person name="Makela M.R."/>
            <person name="Hane J.K."/>
            <person name="Wiebenga A."/>
            <person name="He G."/>
            <person name="Mihaltcheva S."/>
            <person name="Pangilinan J."/>
            <person name="Lipzen A."/>
            <person name="Barry K."/>
            <person name="de Vries R.P."/>
            <person name="Grigoriev I.V."/>
            <person name="Idnurm A."/>
        </authorList>
    </citation>
    <scope>NUCLEOTIDE SEQUENCE [LARGE SCALE GENOMIC DNA]</scope>
    <source>
        <strain evidence="3 4">CBS 101075</strain>
    </source>
</reference>
<feature type="region of interest" description="Disordered" evidence="1">
    <location>
        <begin position="255"/>
        <end position="320"/>
    </location>
</feature>
<dbReference type="Proteomes" id="UP000283841">
    <property type="component" value="Unassembled WGS sequence"/>
</dbReference>
<dbReference type="InterPro" id="IPR055481">
    <property type="entry name" value="DUF7053"/>
</dbReference>
<dbReference type="EMBL" id="RCNU01000004">
    <property type="protein sequence ID" value="RWQ96459.1"/>
    <property type="molecule type" value="Genomic_DNA"/>
</dbReference>
<keyword evidence="4" id="KW-1185">Reference proteome</keyword>
<feature type="domain" description="DUF7053" evidence="2">
    <location>
        <begin position="2"/>
        <end position="172"/>
    </location>
</feature>
<dbReference type="VEuPathDB" id="FungiDB:C8Q69DRAFT_465359"/>
<protein>
    <recommendedName>
        <fullName evidence="2">DUF7053 domain-containing protein</fullName>
    </recommendedName>
</protein>
<accession>A0A443HXA2</accession>
<dbReference type="STRING" id="264951.A0A443HXA2"/>
<evidence type="ECO:0000313" key="4">
    <source>
        <dbReference type="Proteomes" id="UP000283841"/>
    </source>
</evidence>
<dbReference type="RefSeq" id="XP_028486104.1">
    <property type="nucleotide sequence ID" value="XM_028630486.1"/>
</dbReference>
<feature type="compositionally biased region" description="Basic and acidic residues" evidence="1">
    <location>
        <begin position="310"/>
        <end position="320"/>
    </location>
</feature>
<comment type="caution">
    <text evidence="3">The sequence shown here is derived from an EMBL/GenBank/DDBJ whole genome shotgun (WGS) entry which is preliminary data.</text>
</comment>
<evidence type="ECO:0000313" key="3">
    <source>
        <dbReference type="EMBL" id="RWQ96459.1"/>
    </source>
</evidence>
<dbReference type="PANTHER" id="PTHR38117">
    <property type="entry name" value="NACHT AND WD40 DOMAIN PROTEIN"/>
    <property type="match status" value="1"/>
</dbReference>
<sequence>MSKRSVFTTVTPLPPYITRDTVVETLHNHSEMIELNPLVIKHGRCKPPPVATADEFHCIWYELTDRISYLPGGMVTGKVSYKACFYDLPRGLQTHVYAPAGLDIKEKWSICGNMPEEPREPVELGLANAPREGLYLREDVDMRCNIVMNNFVKRTLKKAHQVLVDRLVVKADIIKEHAGRTSVTHGKSSPQITLGSGGSMYSGYSGHSGAVVSPAASEFCGGQDPRVRHLSTISAAEELQAARLASAYLAPNSMNVAEVPGSPPPGPKPDPSSGSRPVWQDSEQDRNYKQSELMPAPLNRSRLRQQQQGREPERSLYEME</sequence>
<proteinExistence type="predicted"/>
<feature type="compositionally biased region" description="Pro residues" evidence="1">
    <location>
        <begin position="261"/>
        <end position="270"/>
    </location>
</feature>
<evidence type="ECO:0000256" key="1">
    <source>
        <dbReference type="SAM" id="MobiDB-lite"/>
    </source>
</evidence>
<dbReference type="AlphaFoldDB" id="A0A443HXA2"/>
<evidence type="ECO:0000259" key="2">
    <source>
        <dbReference type="Pfam" id="PF23155"/>
    </source>
</evidence>
<dbReference type="Pfam" id="PF23155">
    <property type="entry name" value="DUF7053"/>
    <property type="match status" value="1"/>
</dbReference>
<organism evidence="3 4">
    <name type="scientific">Byssochlamys spectabilis</name>
    <name type="common">Paecilomyces variotii</name>
    <dbReference type="NCBI Taxonomy" id="264951"/>
    <lineage>
        <taxon>Eukaryota</taxon>
        <taxon>Fungi</taxon>
        <taxon>Dikarya</taxon>
        <taxon>Ascomycota</taxon>
        <taxon>Pezizomycotina</taxon>
        <taxon>Eurotiomycetes</taxon>
        <taxon>Eurotiomycetidae</taxon>
        <taxon>Eurotiales</taxon>
        <taxon>Thermoascaceae</taxon>
        <taxon>Paecilomyces</taxon>
    </lineage>
</organism>
<dbReference type="GeneID" id="39599763"/>
<name>A0A443HXA2_BYSSP</name>